<feature type="chain" id="PRO_5047081860" description="Nucleoside phosphorylase domain-containing protein" evidence="2">
    <location>
        <begin position="22"/>
        <end position="593"/>
    </location>
</feature>
<reference evidence="4 5" key="1">
    <citation type="submission" date="2022-05" db="EMBL/GenBank/DDBJ databases">
        <authorList>
            <consortium name="Genoscope - CEA"/>
            <person name="William W."/>
        </authorList>
    </citation>
    <scope>NUCLEOTIDE SEQUENCE [LARGE SCALE GENOMIC DNA]</scope>
</reference>
<evidence type="ECO:0000256" key="1">
    <source>
        <dbReference type="SAM" id="MobiDB-lite"/>
    </source>
</evidence>
<dbReference type="SUPFAM" id="SSF53167">
    <property type="entry name" value="Purine and uridine phosphorylases"/>
    <property type="match status" value="1"/>
</dbReference>
<evidence type="ECO:0000259" key="3">
    <source>
        <dbReference type="Pfam" id="PF01048"/>
    </source>
</evidence>
<feature type="compositionally biased region" description="Polar residues" evidence="1">
    <location>
        <begin position="187"/>
        <end position="196"/>
    </location>
</feature>
<feature type="signal peptide" evidence="2">
    <location>
        <begin position="1"/>
        <end position="21"/>
    </location>
</feature>
<organism evidence="4 5">
    <name type="scientific">Porites lobata</name>
    <dbReference type="NCBI Taxonomy" id="104759"/>
    <lineage>
        <taxon>Eukaryota</taxon>
        <taxon>Metazoa</taxon>
        <taxon>Cnidaria</taxon>
        <taxon>Anthozoa</taxon>
        <taxon>Hexacorallia</taxon>
        <taxon>Scleractinia</taxon>
        <taxon>Fungiina</taxon>
        <taxon>Poritidae</taxon>
        <taxon>Porites</taxon>
    </lineage>
</organism>
<evidence type="ECO:0000313" key="5">
    <source>
        <dbReference type="Proteomes" id="UP001159405"/>
    </source>
</evidence>
<dbReference type="Pfam" id="PF01048">
    <property type="entry name" value="PNP_UDP_1"/>
    <property type="match status" value="1"/>
</dbReference>
<name>A0ABN8QEZ2_9CNID</name>
<dbReference type="PANTHER" id="PTHR46832:SF1">
    <property type="entry name" value="5'-METHYLTHIOADENOSINE_S-ADENOSYLHOMOCYSTEINE NUCLEOSIDASE"/>
    <property type="match status" value="1"/>
</dbReference>
<dbReference type="EMBL" id="CALNXK010000117">
    <property type="protein sequence ID" value="CAH3160566.1"/>
    <property type="molecule type" value="Genomic_DNA"/>
</dbReference>
<dbReference type="Gene3D" id="3.40.50.1580">
    <property type="entry name" value="Nucleoside phosphorylase domain"/>
    <property type="match status" value="1"/>
</dbReference>
<dbReference type="InterPro" id="IPR035994">
    <property type="entry name" value="Nucleoside_phosphorylase_sf"/>
</dbReference>
<dbReference type="Proteomes" id="UP001159405">
    <property type="component" value="Unassembled WGS sequence"/>
</dbReference>
<sequence length="593" mass="66646">MSLSILIVYGFLHFLLCSIQGECPQACSRDFSCCFIGFVKRNGRAKSILNCSIILPFHIIPDRAISIVMILHSSSIEVVFHDGSDSRDLNTSRAIYSQLKCLLEDIRKESFWLKDMKYEMSICCPVCSQKDSRCRAHDVRGCECLHLLSELKLRDRPYCNKPGIRGDPTINIKTFEHWFALSEAQGSSTPLSQHQDVTQRDNSGEHRITPKEETVSERSASDPPEVIINQLKNRDLPKRATHLDVSRLPVDVLLPLKNVFSQPTVEDCEFLSCLSFLNPGFCRNFHRDLAYVYLGDMGKDERKLNVAVMNCYRGSASAGGSTVVVLNAVKVLRPKAVFCVGFCRSLDCNKVKLGDVVILEKLITYGPCKITEGGIDERGVKVQLKSGLSKVMLRAGDGWQPHLKDLNAREVEIHRGAFLSGAEEVVDRKRCEALIERFPEVVAIEREGEGVYTAAHDLDIEWTVIKGISGYADGRNESNSWRPFASLMAASLMAHILSDAIPFQDMPHYRNETEERGERRISCKRRKKVGNSGERRKKQRKGKCVVILGCPAHNHDGHVAAENNCLPRHRDGAIDPQRDTVGRDRFVMGNVYI</sequence>
<evidence type="ECO:0000256" key="2">
    <source>
        <dbReference type="SAM" id="SignalP"/>
    </source>
</evidence>
<feature type="region of interest" description="Disordered" evidence="1">
    <location>
        <begin position="187"/>
        <end position="222"/>
    </location>
</feature>
<dbReference type="InterPro" id="IPR000845">
    <property type="entry name" value="Nucleoside_phosphorylase_d"/>
</dbReference>
<comment type="caution">
    <text evidence="4">The sequence shown here is derived from an EMBL/GenBank/DDBJ whole genome shotgun (WGS) entry which is preliminary data.</text>
</comment>
<keyword evidence="2" id="KW-0732">Signal</keyword>
<proteinExistence type="predicted"/>
<keyword evidence="5" id="KW-1185">Reference proteome</keyword>
<feature type="domain" description="Nucleoside phosphorylase" evidence="3">
    <location>
        <begin position="322"/>
        <end position="477"/>
    </location>
</feature>
<feature type="compositionally biased region" description="Basic and acidic residues" evidence="1">
    <location>
        <begin position="197"/>
        <end position="220"/>
    </location>
</feature>
<dbReference type="PANTHER" id="PTHR46832">
    <property type="entry name" value="5'-METHYLTHIOADENOSINE/S-ADENOSYLHOMOCYSTEINE NUCLEOSIDASE"/>
    <property type="match status" value="1"/>
</dbReference>
<protein>
    <recommendedName>
        <fullName evidence="3">Nucleoside phosphorylase domain-containing protein</fullName>
    </recommendedName>
</protein>
<evidence type="ECO:0000313" key="4">
    <source>
        <dbReference type="EMBL" id="CAH3160566.1"/>
    </source>
</evidence>
<accession>A0ABN8QEZ2</accession>
<gene>
    <name evidence="4" type="ORF">PLOB_00003983</name>
</gene>